<dbReference type="NCBIfam" id="TIGR01467">
    <property type="entry name" value="cobI_cbiL"/>
    <property type="match status" value="1"/>
</dbReference>
<evidence type="ECO:0000256" key="1">
    <source>
        <dbReference type="ARBA" id="ARBA00004953"/>
    </source>
</evidence>
<dbReference type="Gene3D" id="3.40.1010.10">
    <property type="entry name" value="Cobalt-precorrin-4 Transmethylase, Domain 1"/>
    <property type="match status" value="1"/>
</dbReference>
<protein>
    <submittedName>
        <fullName evidence="9">Precorrin-2 C(20)-methyltransferase</fullName>
        <ecNumber evidence="9">2.1.1.130</ecNumber>
    </submittedName>
</protein>
<dbReference type="UniPathway" id="UPA00148"/>
<keyword evidence="6" id="KW-0949">S-adenosyl-L-methionine</keyword>
<dbReference type="GO" id="GO:0032259">
    <property type="term" value="P:methylation"/>
    <property type="evidence" value="ECO:0007669"/>
    <property type="project" value="UniProtKB-KW"/>
</dbReference>
<evidence type="ECO:0000313" key="10">
    <source>
        <dbReference type="Proteomes" id="UP000249782"/>
    </source>
</evidence>
<evidence type="ECO:0000259" key="8">
    <source>
        <dbReference type="Pfam" id="PF00590"/>
    </source>
</evidence>
<dbReference type="InterPro" id="IPR035996">
    <property type="entry name" value="4pyrrol_Methylase_sf"/>
</dbReference>
<dbReference type="Pfam" id="PF00590">
    <property type="entry name" value="TP_methylase"/>
    <property type="match status" value="1"/>
</dbReference>
<keyword evidence="3" id="KW-0169">Cobalamin biosynthesis</keyword>
<accession>A0A328PJ06</accession>
<dbReference type="SUPFAM" id="SSF53790">
    <property type="entry name" value="Tetrapyrrole methylase"/>
    <property type="match status" value="1"/>
</dbReference>
<dbReference type="AlphaFoldDB" id="A0A328PJ06"/>
<name>A0A328PJ06_9EURY</name>
<feature type="domain" description="Tetrapyrrole methylase" evidence="8">
    <location>
        <begin position="31"/>
        <end position="240"/>
    </location>
</feature>
<dbReference type="CDD" id="cd11645">
    <property type="entry name" value="Precorrin_2_C20_MT"/>
    <property type="match status" value="1"/>
</dbReference>
<gene>
    <name evidence="9" type="primary">cobI</name>
    <name evidence="9" type="ORF">DPC56_02700</name>
</gene>
<reference evidence="9 10" key="1">
    <citation type="submission" date="2018-06" db="EMBL/GenBank/DDBJ databases">
        <title>Draft genome sequence of hyperthermophilic methanogen Methanothermobacter tenebrarum sp. MCM-B 1447.</title>
        <authorList>
            <person name="Pore S.D."/>
            <person name="Dagar S."/>
            <person name="Dhakephalkar P.K."/>
        </authorList>
    </citation>
    <scope>NUCLEOTIDE SEQUENCE [LARGE SCALE GENOMIC DNA]</scope>
    <source>
        <strain evidence="9 10">MCM B 1447</strain>
    </source>
</reference>
<organism evidence="9 10">
    <name type="scientific">Methanothermobacter tenebrarum</name>
    <dbReference type="NCBI Taxonomy" id="680118"/>
    <lineage>
        <taxon>Archaea</taxon>
        <taxon>Methanobacteriati</taxon>
        <taxon>Methanobacteriota</taxon>
        <taxon>Methanomada group</taxon>
        <taxon>Methanobacteria</taxon>
        <taxon>Methanobacteriales</taxon>
        <taxon>Methanobacteriaceae</taxon>
        <taxon>Methanothermobacter</taxon>
    </lineage>
</organism>
<dbReference type="InterPro" id="IPR014776">
    <property type="entry name" value="4pyrrole_Mease_sub2"/>
</dbReference>
<dbReference type="OrthoDB" id="23546at2157"/>
<sequence length="256" mass="28861">MVSFIVFFYYRGKYIIVWANRILVFRLGEGKLIGVGVGPGDSELLTLKAVKIIKDVPVICAPRSSRNKPSRALSIIKDILASRDNYRLIEPVFPMTRDIKELERHWDEAAKLVADELEKGYDVAFVTLGDPSLYSTFSYLQERIEDLGFEVEMVPGVTSFTGCAASASMTLVEGDEILVVVPRVDERLKEIISYVDTCIIMKSPKSGSEIEDIIGDDPREKKIVSIQNCSMKDETIREGFMRNGNYLSTTIIKFRK</sequence>
<dbReference type="PIRSF" id="PIRSF036427">
    <property type="entry name" value="Precrrn-2_mtase"/>
    <property type="match status" value="1"/>
</dbReference>
<evidence type="ECO:0000256" key="5">
    <source>
        <dbReference type="ARBA" id="ARBA00022679"/>
    </source>
</evidence>
<keyword evidence="4 9" id="KW-0489">Methyltransferase</keyword>
<dbReference type="PANTHER" id="PTHR43467">
    <property type="entry name" value="COBALT-PRECORRIN-2 C(20)-METHYLTRANSFERASE"/>
    <property type="match status" value="1"/>
</dbReference>
<dbReference type="GO" id="GO:0009236">
    <property type="term" value="P:cobalamin biosynthetic process"/>
    <property type="evidence" value="ECO:0007669"/>
    <property type="project" value="UniProtKB-UniRule"/>
</dbReference>
<comment type="pathway">
    <text evidence="1">Cofactor biosynthesis; adenosylcobalamin biosynthesis.</text>
</comment>
<proteinExistence type="inferred from homology"/>
<evidence type="ECO:0000256" key="3">
    <source>
        <dbReference type="ARBA" id="ARBA00022573"/>
    </source>
</evidence>
<dbReference type="PANTHER" id="PTHR43467:SF2">
    <property type="entry name" value="COBALT-PRECORRIN-2 C(20)-METHYLTRANSFERASE"/>
    <property type="match status" value="1"/>
</dbReference>
<dbReference type="Proteomes" id="UP000249782">
    <property type="component" value="Unassembled WGS sequence"/>
</dbReference>
<dbReference type="InterPro" id="IPR000878">
    <property type="entry name" value="4pyrrol_Mease"/>
</dbReference>
<comment type="caution">
    <text evidence="9">The sequence shown here is derived from an EMBL/GenBank/DDBJ whole genome shotgun (WGS) entry which is preliminary data.</text>
</comment>
<evidence type="ECO:0000256" key="4">
    <source>
        <dbReference type="ARBA" id="ARBA00022603"/>
    </source>
</evidence>
<dbReference type="EC" id="2.1.1.130" evidence="9"/>
<evidence type="ECO:0000256" key="7">
    <source>
        <dbReference type="PIRNR" id="PIRNR036427"/>
    </source>
</evidence>
<dbReference type="EMBL" id="QLOE01000002">
    <property type="protein sequence ID" value="RAO79686.1"/>
    <property type="molecule type" value="Genomic_DNA"/>
</dbReference>
<evidence type="ECO:0000313" key="9">
    <source>
        <dbReference type="EMBL" id="RAO79686.1"/>
    </source>
</evidence>
<dbReference type="InterPro" id="IPR012382">
    <property type="entry name" value="CobI/CbiL"/>
</dbReference>
<dbReference type="GO" id="GO:0030788">
    <property type="term" value="F:precorrin-2 C20-methyltransferase activity"/>
    <property type="evidence" value="ECO:0007669"/>
    <property type="project" value="UniProtKB-EC"/>
</dbReference>
<dbReference type="InterPro" id="IPR006364">
    <property type="entry name" value="CobI/CbiL/CobIJ_dom"/>
</dbReference>
<dbReference type="Gene3D" id="3.30.950.10">
    <property type="entry name" value="Methyltransferase, Cobalt-precorrin-4 Transmethylase, Domain 2"/>
    <property type="match status" value="1"/>
</dbReference>
<evidence type="ECO:0000256" key="2">
    <source>
        <dbReference type="ARBA" id="ARBA00005879"/>
    </source>
</evidence>
<keyword evidence="5 9" id="KW-0808">Transferase</keyword>
<dbReference type="InterPro" id="IPR014777">
    <property type="entry name" value="4pyrrole_Mease_sub1"/>
</dbReference>
<keyword evidence="10" id="KW-1185">Reference proteome</keyword>
<comment type="similarity">
    <text evidence="2 7">Belongs to the precorrin methyltransferase family.</text>
</comment>
<evidence type="ECO:0000256" key="6">
    <source>
        <dbReference type="ARBA" id="ARBA00022691"/>
    </source>
</evidence>